<dbReference type="AlphaFoldDB" id="A0A4D6MF28"/>
<accession>A0A4D6MF28</accession>
<dbReference type="EMBL" id="CP039351">
    <property type="protein sequence ID" value="QCE00043.1"/>
    <property type="molecule type" value="Genomic_DNA"/>
</dbReference>
<evidence type="ECO:0000313" key="2">
    <source>
        <dbReference type="Proteomes" id="UP000501690"/>
    </source>
</evidence>
<reference evidence="1 2" key="1">
    <citation type="submission" date="2019-04" db="EMBL/GenBank/DDBJ databases">
        <title>An improved genome assembly and genetic linkage map for asparagus bean, Vigna unguiculata ssp. sesquipedialis.</title>
        <authorList>
            <person name="Xia Q."/>
            <person name="Zhang R."/>
            <person name="Dong Y."/>
        </authorList>
    </citation>
    <scope>NUCLEOTIDE SEQUENCE [LARGE SCALE GENOMIC DNA]</scope>
    <source>
        <tissue evidence="1">Leaf</tissue>
    </source>
</reference>
<keyword evidence="2" id="KW-1185">Reference proteome</keyword>
<gene>
    <name evidence="1" type="ORF">DEO72_LG7g1329</name>
</gene>
<dbReference type="Proteomes" id="UP000501690">
    <property type="component" value="Linkage Group LG7"/>
</dbReference>
<proteinExistence type="predicted"/>
<protein>
    <submittedName>
        <fullName evidence="1">Uncharacterized protein</fullName>
    </submittedName>
</protein>
<evidence type="ECO:0000313" key="1">
    <source>
        <dbReference type="EMBL" id="QCE00043.1"/>
    </source>
</evidence>
<name>A0A4D6MF28_VIGUN</name>
<sequence>MEGSYHGCWCGKKSELWWRRPPVQICEDGWMCCRCRCASQIWFDHVLVHVETLTGCHSGAAVSHFPASCRYAVDELFELV</sequence>
<organism evidence="1 2">
    <name type="scientific">Vigna unguiculata</name>
    <name type="common">Cowpea</name>
    <dbReference type="NCBI Taxonomy" id="3917"/>
    <lineage>
        <taxon>Eukaryota</taxon>
        <taxon>Viridiplantae</taxon>
        <taxon>Streptophyta</taxon>
        <taxon>Embryophyta</taxon>
        <taxon>Tracheophyta</taxon>
        <taxon>Spermatophyta</taxon>
        <taxon>Magnoliopsida</taxon>
        <taxon>eudicotyledons</taxon>
        <taxon>Gunneridae</taxon>
        <taxon>Pentapetalae</taxon>
        <taxon>rosids</taxon>
        <taxon>fabids</taxon>
        <taxon>Fabales</taxon>
        <taxon>Fabaceae</taxon>
        <taxon>Papilionoideae</taxon>
        <taxon>50 kb inversion clade</taxon>
        <taxon>NPAAA clade</taxon>
        <taxon>indigoferoid/millettioid clade</taxon>
        <taxon>Phaseoleae</taxon>
        <taxon>Vigna</taxon>
    </lineage>
</organism>